<evidence type="ECO:0000313" key="9">
    <source>
        <dbReference type="Proteomes" id="UP000702544"/>
    </source>
</evidence>
<evidence type="ECO:0000256" key="2">
    <source>
        <dbReference type="ARBA" id="ARBA00022980"/>
    </source>
</evidence>
<comment type="similarity">
    <text evidence="1 5 6">Belongs to the bacterial ribosomal protein bS21 family.</text>
</comment>
<dbReference type="GO" id="GO:1990904">
    <property type="term" value="C:ribonucleoprotein complex"/>
    <property type="evidence" value="ECO:0007669"/>
    <property type="project" value="UniProtKB-KW"/>
</dbReference>
<dbReference type="InterPro" id="IPR001911">
    <property type="entry name" value="Ribosomal_bS21"/>
</dbReference>
<evidence type="ECO:0000256" key="1">
    <source>
        <dbReference type="ARBA" id="ARBA00006640"/>
    </source>
</evidence>
<dbReference type="InterPro" id="IPR038380">
    <property type="entry name" value="Ribosomal_bS21_sf"/>
</dbReference>
<comment type="caution">
    <text evidence="8">The sequence shown here is derived from an EMBL/GenBank/DDBJ whole genome shotgun (WGS) entry which is preliminary data.</text>
</comment>
<dbReference type="HAMAP" id="MF_00358">
    <property type="entry name" value="Ribosomal_bS21"/>
    <property type="match status" value="1"/>
</dbReference>
<dbReference type="EMBL" id="JAACAK010000046">
    <property type="protein sequence ID" value="NIR74504.1"/>
    <property type="molecule type" value="Genomic_DNA"/>
</dbReference>
<evidence type="ECO:0000256" key="5">
    <source>
        <dbReference type="HAMAP-Rule" id="MF_00358"/>
    </source>
</evidence>
<accession>A0AAE5CCQ2</accession>
<feature type="region of interest" description="Disordered" evidence="7">
    <location>
        <begin position="31"/>
        <end position="64"/>
    </location>
</feature>
<dbReference type="Gene3D" id="1.20.5.1150">
    <property type="entry name" value="Ribosomal protein S8"/>
    <property type="match status" value="1"/>
</dbReference>
<sequence length="64" mass="7897">MVEVTVNEGDDLERVLRRFKRQVQKAGIFTDLKRKKHYEKPSETRKRKRNAARRRSRRTRRSDR</sequence>
<dbReference type="GO" id="GO:0006412">
    <property type="term" value="P:translation"/>
    <property type="evidence" value="ECO:0007669"/>
    <property type="project" value="UniProtKB-UniRule"/>
</dbReference>
<evidence type="ECO:0000313" key="8">
    <source>
        <dbReference type="EMBL" id="NIR74504.1"/>
    </source>
</evidence>
<dbReference type="GO" id="GO:0003735">
    <property type="term" value="F:structural constituent of ribosome"/>
    <property type="evidence" value="ECO:0007669"/>
    <property type="project" value="InterPro"/>
</dbReference>
<dbReference type="PANTHER" id="PTHR21109">
    <property type="entry name" value="MITOCHONDRIAL 28S RIBOSOMAL PROTEIN S21"/>
    <property type="match status" value="1"/>
</dbReference>
<name>A0AAE5CCQ2_9BACT</name>
<gene>
    <name evidence="5" type="primary">rpsU</name>
    <name evidence="8" type="ORF">GWO12_05260</name>
</gene>
<organism evidence="8 9">
    <name type="scientific">Candidatus Kutchimonas denitrificans</name>
    <dbReference type="NCBI Taxonomy" id="3056748"/>
    <lineage>
        <taxon>Bacteria</taxon>
        <taxon>Pseudomonadati</taxon>
        <taxon>Gemmatimonadota</taxon>
        <taxon>Gemmatimonadia</taxon>
        <taxon>Candidatus Palauibacterales</taxon>
        <taxon>Candidatus Palauibacteraceae</taxon>
        <taxon>Candidatus Kutchimonas</taxon>
    </lineage>
</organism>
<dbReference type="PRINTS" id="PR00976">
    <property type="entry name" value="RIBOSOMALS21"/>
</dbReference>
<proteinExistence type="inferred from homology"/>
<dbReference type="AlphaFoldDB" id="A0AAE5CCQ2"/>
<dbReference type="Proteomes" id="UP000702544">
    <property type="component" value="Unassembled WGS sequence"/>
</dbReference>
<keyword evidence="3 5" id="KW-0687">Ribonucleoprotein</keyword>
<evidence type="ECO:0000256" key="7">
    <source>
        <dbReference type="SAM" id="MobiDB-lite"/>
    </source>
</evidence>
<evidence type="ECO:0000256" key="6">
    <source>
        <dbReference type="RuleBase" id="RU000667"/>
    </source>
</evidence>
<protein>
    <recommendedName>
        <fullName evidence="4 5">Small ribosomal subunit protein bS21</fullName>
    </recommendedName>
</protein>
<dbReference type="PANTHER" id="PTHR21109:SF0">
    <property type="entry name" value="SMALL RIBOSOMAL SUBUNIT PROTEIN BS21M"/>
    <property type="match status" value="1"/>
</dbReference>
<dbReference type="NCBIfam" id="TIGR00030">
    <property type="entry name" value="S21p"/>
    <property type="match status" value="1"/>
</dbReference>
<evidence type="ECO:0000256" key="4">
    <source>
        <dbReference type="ARBA" id="ARBA00035135"/>
    </source>
</evidence>
<dbReference type="GO" id="GO:0005840">
    <property type="term" value="C:ribosome"/>
    <property type="evidence" value="ECO:0007669"/>
    <property type="project" value="UniProtKB-KW"/>
</dbReference>
<reference evidence="8 9" key="1">
    <citation type="submission" date="2020-01" db="EMBL/GenBank/DDBJ databases">
        <title>Genomes assembled from Gulf of Kutch pelagic sediment metagenomes.</title>
        <authorList>
            <person name="Chandrashekar M."/>
            <person name="Mahajan M.S."/>
            <person name="Dave K.J."/>
            <person name="Vatsa P."/>
            <person name="Nathani N.M."/>
        </authorList>
    </citation>
    <scope>NUCLEOTIDE SEQUENCE [LARGE SCALE GENOMIC DNA]</scope>
    <source>
        <strain evidence="8">KS3-K002</strain>
    </source>
</reference>
<dbReference type="Pfam" id="PF01165">
    <property type="entry name" value="Ribosomal_S21"/>
    <property type="match status" value="1"/>
</dbReference>
<keyword evidence="2 5" id="KW-0689">Ribosomal protein</keyword>
<evidence type="ECO:0000256" key="3">
    <source>
        <dbReference type="ARBA" id="ARBA00023274"/>
    </source>
</evidence>
<feature type="compositionally biased region" description="Basic residues" evidence="7">
    <location>
        <begin position="45"/>
        <end position="64"/>
    </location>
</feature>